<evidence type="ECO:0000313" key="2">
    <source>
        <dbReference type="EMBL" id="KAK9510631.1"/>
    </source>
</evidence>
<dbReference type="EMBL" id="JAPXFL010000002">
    <property type="protein sequence ID" value="KAK9510631.1"/>
    <property type="molecule type" value="Genomic_DNA"/>
</dbReference>
<comment type="caution">
    <text evidence="2">The sequence shown here is derived from an EMBL/GenBank/DDBJ whole genome shotgun (WGS) entry which is preliminary data.</text>
</comment>
<keyword evidence="1" id="KW-0732">Signal</keyword>
<evidence type="ECO:0000256" key="1">
    <source>
        <dbReference type="SAM" id="SignalP"/>
    </source>
</evidence>
<keyword evidence="3" id="KW-1185">Reference proteome</keyword>
<name>A0AAW1DIF9_9HEMI</name>
<gene>
    <name evidence="2" type="ORF">O3M35_005372</name>
</gene>
<evidence type="ECO:0000313" key="3">
    <source>
        <dbReference type="Proteomes" id="UP001461498"/>
    </source>
</evidence>
<accession>A0AAW1DIF9</accession>
<sequence length="95" mass="10865">MPSTILVISAVALLNLLFTFNYVNGRDLYTQTTISSDPLIECQKSEELDTLCMRCAKKTKGREVYEMCCNNEHSIVEFCERYIHFGSLAQPYSAR</sequence>
<dbReference type="PANTHER" id="PTHR39945:SF1">
    <property type="entry name" value="FI14129P"/>
    <property type="match status" value="1"/>
</dbReference>
<dbReference type="AlphaFoldDB" id="A0AAW1DIF9"/>
<dbReference type="PANTHER" id="PTHR39945">
    <property type="entry name" value="FI14129P"/>
    <property type="match status" value="1"/>
</dbReference>
<dbReference type="Proteomes" id="UP001461498">
    <property type="component" value="Unassembled WGS sequence"/>
</dbReference>
<proteinExistence type="predicted"/>
<feature type="signal peptide" evidence="1">
    <location>
        <begin position="1"/>
        <end position="25"/>
    </location>
</feature>
<protein>
    <submittedName>
        <fullName evidence="2">Uncharacterized protein</fullName>
    </submittedName>
</protein>
<organism evidence="2 3">
    <name type="scientific">Rhynocoris fuscipes</name>
    <dbReference type="NCBI Taxonomy" id="488301"/>
    <lineage>
        <taxon>Eukaryota</taxon>
        <taxon>Metazoa</taxon>
        <taxon>Ecdysozoa</taxon>
        <taxon>Arthropoda</taxon>
        <taxon>Hexapoda</taxon>
        <taxon>Insecta</taxon>
        <taxon>Pterygota</taxon>
        <taxon>Neoptera</taxon>
        <taxon>Paraneoptera</taxon>
        <taxon>Hemiptera</taxon>
        <taxon>Heteroptera</taxon>
        <taxon>Panheteroptera</taxon>
        <taxon>Cimicomorpha</taxon>
        <taxon>Reduviidae</taxon>
        <taxon>Harpactorinae</taxon>
        <taxon>Harpactorini</taxon>
        <taxon>Rhynocoris</taxon>
    </lineage>
</organism>
<reference evidence="2 3" key="1">
    <citation type="submission" date="2022-12" db="EMBL/GenBank/DDBJ databases">
        <title>Chromosome-level genome assembly of true bugs.</title>
        <authorList>
            <person name="Ma L."/>
            <person name="Li H."/>
        </authorList>
    </citation>
    <scope>NUCLEOTIDE SEQUENCE [LARGE SCALE GENOMIC DNA]</scope>
    <source>
        <strain evidence="2">Lab_2022b</strain>
    </source>
</reference>
<feature type="chain" id="PRO_5043822263" evidence="1">
    <location>
        <begin position="26"/>
        <end position="95"/>
    </location>
</feature>